<dbReference type="AlphaFoldDB" id="A0A9Q1IYP1"/>
<accession>A0A9Q1IYP1</accession>
<keyword evidence="1" id="KW-0812">Transmembrane</keyword>
<protein>
    <submittedName>
        <fullName evidence="2">Uncharacterized protein</fullName>
    </submittedName>
</protein>
<keyword evidence="3" id="KW-1185">Reference proteome</keyword>
<evidence type="ECO:0000313" key="3">
    <source>
        <dbReference type="Proteomes" id="UP001152622"/>
    </source>
</evidence>
<comment type="caution">
    <text evidence="2">The sequence shown here is derived from an EMBL/GenBank/DDBJ whole genome shotgun (WGS) entry which is preliminary data.</text>
</comment>
<dbReference type="OrthoDB" id="9949650at2759"/>
<gene>
    <name evidence="2" type="ORF">SKAU_G00204340</name>
</gene>
<evidence type="ECO:0000256" key="1">
    <source>
        <dbReference type="SAM" id="Phobius"/>
    </source>
</evidence>
<sequence>MREEVHRFFNDLWGIAVSKHDQGAYNSVCLAVLLALPLVVLITSLIVSFIEQLSSCLFSFDLGGAALFRTAFNENLITPLRPPGAAPPRSCVLAVRRQARTPRGAGADLQWKFFAG</sequence>
<evidence type="ECO:0000313" key="2">
    <source>
        <dbReference type="EMBL" id="KAJ8357640.1"/>
    </source>
</evidence>
<dbReference type="EMBL" id="JAINUF010000006">
    <property type="protein sequence ID" value="KAJ8357640.1"/>
    <property type="molecule type" value="Genomic_DNA"/>
</dbReference>
<keyword evidence="1" id="KW-1133">Transmembrane helix</keyword>
<keyword evidence="1" id="KW-0472">Membrane</keyword>
<feature type="transmembrane region" description="Helical" evidence="1">
    <location>
        <begin position="28"/>
        <end position="50"/>
    </location>
</feature>
<dbReference type="Proteomes" id="UP001152622">
    <property type="component" value="Chromosome 6"/>
</dbReference>
<proteinExistence type="predicted"/>
<organism evidence="2 3">
    <name type="scientific">Synaphobranchus kaupii</name>
    <name type="common">Kaup's arrowtooth eel</name>
    <dbReference type="NCBI Taxonomy" id="118154"/>
    <lineage>
        <taxon>Eukaryota</taxon>
        <taxon>Metazoa</taxon>
        <taxon>Chordata</taxon>
        <taxon>Craniata</taxon>
        <taxon>Vertebrata</taxon>
        <taxon>Euteleostomi</taxon>
        <taxon>Actinopterygii</taxon>
        <taxon>Neopterygii</taxon>
        <taxon>Teleostei</taxon>
        <taxon>Anguilliformes</taxon>
        <taxon>Synaphobranchidae</taxon>
        <taxon>Synaphobranchus</taxon>
    </lineage>
</organism>
<reference evidence="2" key="1">
    <citation type="journal article" date="2023" name="Science">
        <title>Genome structures resolve the early diversification of teleost fishes.</title>
        <authorList>
            <person name="Parey E."/>
            <person name="Louis A."/>
            <person name="Montfort J."/>
            <person name="Bouchez O."/>
            <person name="Roques C."/>
            <person name="Iampietro C."/>
            <person name="Lluch J."/>
            <person name="Castinel A."/>
            <person name="Donnadieu C."/>
            <person name="Desvignes T."/>
            <person name="Floi Bucao C."/>
            <person name="Jouanno E."/>
            <person name="Wen M."/>
            <person name="Mejri S."/>
            <person name="Dirks R."/>
            <person name="Jansen H."/>
            <person name="Henkel C."/>
            <person name="Chen W.J."/>
            <person name="Zahm M."/>
            <person name="Cabau C."/>
            <person name="Klopp C."/>
            <person name="Thompson A.W."/>
            <person name="Robinson-Rechavi M."/>
            <person name="Braasch I."/>
            <person name="Lecointre G."/>
            <person name="Bobe J."/>
            <person name="Postlethwait J.H."/>
            <person name="Berthelot C."/>
            <person name="Roest Crollius H."/>
            <person name="Guiguen Y."/>
        </authorList>
    </citation>
    <scope>NUCLEOTIDE SEQUENCE</scope>
    <source>
        <strain evidence="2">WJC10195</strain>
    </source>
</reference>
<name>A0A9Q1IYP1_SYNKA</name>